<dbReference type="Pfam" id="PF05069">
    <property type="entry name" value="Phage_tail_S"/>
    <property type="match status" value="1"/>
</dbReference>
<dbReference type="InterPro" id="IPR006522">
    <property type="entry name" value="Phage_virion_morphogenesis"/>
</dbReference>
<protein>
    <submittedName>
        <fullName evidence="1">Phage virion morphogenesis (Putative tail completion) protein</fullName>
    </submittedName>
</protein>
<evidence type="ECO:0000313" key="1">
    <source>
        <dbReference type="EMBL" id="SFQ51108.1"/>
    </source>
</evidence>
<dbReference type="Proteomes" id="UP000182025">
    <property type="component" value="Unassembled WGS sequence"/>
</dbReference>
<accession>A0A1I5Z3S1</accession>
<reference evidence="2" key="1">
    <citation type="submission" date="2016-10" db="EMBL/GenBank/DDBJ databases">
        <authorList>
            <person name="Varghese N."/>
            <person name="Submissions S."/>
        </authorList>
    </citation>
    <scope>NUCLEOTIDE SEQUENCE [LARGE SCALE GENOMIC DNA]</scope>
    <source>
        <strain evidence="2">JCM 15604</strain>
    </source>
</reference>
<name>A0A1I5Z3S1_9GAMM</name>
<keyword evidence="2" id="KW-1185">Reference proteome</keyword>
<dbReference type="OrthoDB" id="2081253at2"/>
<gene>
    <name evidence="1" type="ORF">SAMN05216177_1233</name>
</gene>
<sequence>MAGVTLEYVAGDALRAMQAMGAALADPTPLQRDIGELLLIIHQRRFRAQESPDGAAWQALSPGYLKRKPKNKDKILVLGAGAVSLSGGLRYQTDGDDLLFGSDRPYAAIHHFGGKIERQARAATVYFRQGKGGEIGRQFVRKDKSNFAQDVKVGPYTINMPARPWLGTSPEDDEQILQRVLKYISQFSE</sequence>
<proteinExistence type="predicted"/>
<evidence type="ECO:0000313" key="2">
    <source>
        <dbReference type="Proteomes" id="UP000182025"/>
    </source>
</evidence>
<dbReference type="NCBIfam" id="TIGR01635">
    <property type="entry name" value="tail_comp_S"/>
    <property type="match status" value="1"/>
</dbReference>
<dbReference type="AlphaFoldDB" id="A0A1I5Z3S1"/>
<organism evidence="1 2">
    <name type="scientific">Ectopseudomonas toyotomiensis</name>
    <dbReference type="NCBI Taxonomy" id="554344"/>
    <lineage>
        <taxon>Bacteria</taxon>
        <taxon>Pseudomonadati</taxon>
        <taxon>Pseudomonadota</taxon>
        <taxon>Gammaproteobacteria</taxon>
        <taxon>Pseudomonadales</taxon>
        <taxon>Pseudomonadaceae</taxon>
        <taxon>Ectopseudomonas</taxon>
    </lineage>
</organism>
<dbReference type="RefSeq" id="WP_074919243.1">
    <property type="nucleotide sequence ID" value="NZ_FOXK01000023.1"/>
</dbReference>
<dbReference type="EMBL" id="FOXK01000023">
    <property type="protein sequence ID" value="SFQ51108.1"/>
    <property type="molecule type" value="Genomic_DNA"/>
</dbReference>